<dbReference type="AlphaFoldDB" id="A0AAD2EJ25"/>
<dbReference type="InterPro" id="IPR032710">
    <property type="entry name" value="NTF2-like_dom_sf"/>
</dbReference>
<reference evidence="1 4" key="1">
    <citation type="submission" date="2023-07" db="EMBL/GenBank/DDBJ databases">
        <authorList>
            <person name="Peeters C."/>
        </authorList>
    </citation>
    <scope>NUCLEOTIDE SEQUENCE</scope>
    <source>
        <strain evidence="2 4">R-77569</strain>
        <strain evidence="1">R-77591</strain>
    </source>
</reference>
<dbReference type="Gene3D" id="3.10.450.50">
    <property type="match status" value="1"/>
</dbReference>
<dbReference type="RefSeq" id="WP_167309995.1">
    <property type="nucleotide sequence ID" value="NZ_CATVXE010000007.1"/>
</dbReference>
<dbReference type="EMBL" id="CATVXE010000007">
    <property type="protein sequence ID" value="CAJ0682606.1"/>
    <property type="molecule type" value="Genomic_DNA"/>
</dbReference>
<dbReference type="Proteomes" id="UP001190452">
    <property type="component" value="Unassembled WGS sequence"/>
</dbReference>
<evidence type="ECO:0008006" key="5">
    <source>
        <dbReference type="Google" id="ProtNLM"/>
    </source>
</evidence>
<accession>A0AAD2EJ25</accession>
<dbReference type="SUPFAM" id="SSF54427">
    <property type="entry name" value="NTF2-like"/>
    <property type="match status" value="1"/>
</dbReference>
<gene>
    <name evidence="2" type="ORF">R77569_01227</name>
    <name evidence="1" type="ORF">R77591_01932</name>
</gene>
<evidence type="ECO:0000313" key="2">
    <source>
        <dbReference type="EMBL" id="CAJ0859170.1"/>
    </source>
</evidence>
<comment type="caution">
    <text evidence="1">The sequence shown here is derived from an EMBL/GenBank/DDBJ whole genome shotgun (WGS) entry which is preliminary data.</text>
</comment>
<sequence length="130" mass="15315">MSKKYSLKQIRAVWINAYLNGEVDWLAYLEAPSFFIQRNAERVSKADQIAYIERSRTKFPNRRAGNVEFKETVTAMQEHKNWATVAGSAWFKRNEQIVSQCEFFELWLIVEGRWQVASLCIEDTDRTEET</sequence>
<evidence type="ECO:0000313" key="4">
    <source>
        <dbReference type="Proteomes" id="UP001190452"/>
    </source>
</evidence>
<name>A0AAD2EJ25_9RALS</name>
<evidence type="ECO:0000313" key="1">
    <source>
        <dbReference type="EMBL" id="CAJ0682606.1"/>
    </source>
</evidence>
<proteinExistence type="predicted"/>
<keyword evidence="4" id="KW-1185">Reference proteome</keyword>
<protein>
    <recommendedName>
        <fullName evidence="5">DUF4440 domain-containing protein</fullName>
    </recommendedName>
</protein>
<dbReference type="EMBL" id="CAUDKV010000004">
    <property type="protein sequence ID" value="CAJ0859170.1"/>
    <property type="molecule type" value="Genomic_DNA"/>
</dbReference>
<evidence type="ECO:0000313" key="3">
    <source>
        <dbReference type="Proteomes" id="UP001190002"/>
    </source>
</evidence>
<organism evidence="1 3">
    <name type="scientific">Ralstonia mannitolilytica</name>
    <dbReference type="NCBI Taxonomy" id="105219"/>
    <lineage>
        <taxon>Bacteria</taxon>
        <taxon>Pseudomonadati</taxon>
        <taxon>Pseudomonadota</taxon>
        <taxon>Betaproteobacteria</taxon>
        <taxon>Burkholderiales</taxon>
        <taxon>Burkholderiaceae</taxon>
        <taxon>Ralstonia</taxon>
    </lineage>
</organism>
<dbReference type="Proteomes" id="UP001190002">
    <property type="component" value="Unassembled WGS sequence"/>
</dbReference>